<gene>
    <name evidence="20" type="ORF">ONB1V03_LOCUS9256</name>
</gene>
<evidence type="ECO:0000256" key="13">
    <source>
        <dbReference type="ARBA" id="ARBA00023034"/>
    </source>
</evidence>
<sequence length="124" mass="14418">MFEKTVKFRSKHKSHYEPMEPFGDRNTPSQEDVSDRKGVSSGTRIPWRALCLALFLMFFGTVVIVVSVLTLFGFIVNIQPNDGLLVLTFLGFLMFIPGFYHIRIAYYAYHRYDGYNFDDIPDFD</sequence>
<evidence type="ECO:0000256" key="3">
    <source>
        <dbReference type="ARBA" id="ARBA00004234"/>
    </source>
</evidence>
<comment type="function">
    <text evidence="16">Involved in trafficking and recycling of synaptic vesicles.</text>
</comment>
<evidence type="ECO:0000256" key="10">
    <source>
        <dbReference type="ARBA" id="ARBA00022753"/>
    </source>
</evidence>
<evidence type="ECO:0000256" key="2">
    <source>
        <dbReference type="ARBA" id="ARBA00004172"/>
    </source>
</evidence>
<organism evidence="20">
    <name type="scientific">Oppiella nova</name>
    <dbReference type="NCBI Taxonomy" id="334625"/>
    <lineage>
        <taxon>Eukaryota</taxon>
        <taxon>Metazoa</taxon>
        <taxon>Ecdysozoa</taxon>
        <taxon>Arthropoda</taxon>
        <taxon>Chelicerata</taxon>
        <taxon>Arachnida</taxon>
        <taxon>Acari</taxon>
        <taxon>Acariformes</taxon>
        <taxon>Sarcoptiformes</taxon>
        <taxon>Oribatida</taxon>
        <taxon>Brachypylina</taxon>
        <taxon>Oppioidea</taxon>
        <taxon>Oppiidae</taxon>
        <taxon>Oppiella</taxon>
    </lineage>
</organism>
<keyword evidence="21" id="KW-1185">Reference proteome</keyword>
<evidence type="ECO:0000256" key="5">
    <source>
        <dbReference type="ARBA" id="ARBA00004419"/>
    </source>
</evidence>
<dbReference type="GO" id="GO:0005770">
    <property type="term" value="C:late endosome"/>
    <property type="evidence" value="ECO:0007669"/>
    <property type="project" value="UniProtKB-SubCell"/>
</dbReference>
<dbReference type="Proteomes" id="UP000728032">
    <property type="component" value="Unassembled WGS sequence"/>
</dbReference>
<dbReference type="EMBL" id="OC920558">
    <property type="protein sequence ID" value="CAD7652595.1"/>
    <property type="molecule type" value="Genomic_DNA"/>
</dbReference>
<evidence type="ECO:0000256" key="19">
    <source>
        <dbReference type="SAM" id="Phobius"/>
    </source>
</evidence>
<keyword evidence="12" id="KW-0770">Synapse</keyword>
<keyword evidence="15" id="KW-0968">Cytoplasmic vesicle</keyword>
<evidence type="ECO:0000256" key="6">
    <source>
        <dbReference type="ARBA" id="ARBA00004601"/>
    </source>
</evidence>
<proteinExistence type="inferred from homology"/>
<protein>
    <recommendedName>
        <fullName evidence="17">Transmembrane protein 230</fullName>
    </recommendedName>
</protein>
<evidence type="ECO:0000313" key="21">
    <source>
        <dbReference type="Proteomes" id="UP000728032"/>
    </source>
</evidence>
<dbReference type="GO" id="GO:0005794">
    <property type="term" value="C:Golgi apparatus"/>
    <property type="evidence" value="ECO:0007669"/>
    <property type="project" value="UniProtKB-SubCell"/>
</dbReference>
<dbReference type="AlphaFoldDB" id="A0A7R9M2Z4"/>
<dbReference type="PANTHER" id="PTHR15664:SF6">
    <property type="entry name" value="TRANSMEMBRANE PROTEIN 230"/>
    <property type="match status" value="1"/>
</dbReference>
<evidence type="ECO:0000256" key="18">
    <source>
        <dbReference type="SAM" id="MobiDB-lite"/>
    </source>
</evidence>
<dbReference type="GO" id="GO:0055037">
    <property type="term" value="C:recycling endosome"/>
    <property type="evidence" value="ECO:0007669"/>
    <property type="project" value="UniProtKB-SubCell"/>
</dbReference>
<comment type="subcellular location">
    <subcellularLocation>
        <location evidence="5">Cytoplasmic vesicle</location>
        <location evidence="5">Autophagosome</location>
    </subcellularLocation>
    <subcellularLocation>
        <location evidence="3">Cytoplasmic vesicle</location>
        <location evidence="3">Secretory vesicle</location>
        <location evidence="3">Synaptic vesicle</location>
    </subcellularLocation>
    <subcellularLocation>
        <location evidence="4">Early endosome</location>
    </subcellularLocation>
    <subcellularLocation>
        <location evidence="6">Golgi apparatus</location>
        <location evidence="6">trans-Golgi network</location>
    </subcellularLocation>
    <subcellularLocation>
        <location evidence="7">Late endosome</location>
    </subcellularLocation>
    <subcellularLocation>
        <location evidence="1">Membrane</location>
        <topology evidence="1">Multi-pass membrane protein</topology>
    </subcellularLocation>
    <subcellularLocation>
        <location evidence="2">Recycling endosome</location>
    </subcellularLocation>
</comment>
<evidence type="ECO:0000256" key="17">
    <source>
        <dbReference type="ARBA" id="ARBA00024088"/>
    </source>
</evidence>
<dbReference type="GO" id="GO:0016020">
    <property type="term" value="C:membrane"/>
    <property type="evidence" value="ECO:0007669"/>
    <property type="project" value="UniProtKB-SubCell"/>
</dbReference>
<feature type="transmembrane region" description="Helical" evidence="19">
    <location>
        <begin position="50"/>
        <end position="78"/>
    </location>
</feature>
<evidence type="ECO:0000256" key="1">
    <source>
        <dbReference type="ARBA" id="ARBA00004141"/>
    </source>
</evidence>
<evidence type="ECO:0000256" key="4">
    <source>
        <dbReference type="ARBA" id="ARBA00004412"/>
    </source>
</evidence>
<evidence type="ECO:0000256" key="9">
    <source>
        <dbReference type="ARBA" id="ARBA00022692"/>
    </source>
</evidence>
<dbReference type="GO" id="GO:0008021">
    <property type="term" value="C:synaptic vesicle"/>
    <property type="evidence" value="ECO:0007669"/>
    <property type="project" value="UniProtKB-SubCell"/>
</dbReference>
<reference evidence="20" key="1">
    <citation type="submission" date="2020-11" db="EMBL/GenBank/DDBJ databases">
        <authorList>
            <person name="Tran Van P."/>
        </authorList>
    </citation>
    <scope>NUCLEOTIDE SEQUENCE</scope>
</reference>
<feature type="region of interest" description="Disordered" evidence="18">
    <location>
        <begin position="1"/>
        <end position="41"/>
    </location>
</feature>
<evidence type="ECO:0000256" key="8">
    <source>
        <dbReference type="ARBA" id="ARBA00007743"/>
    </source>
</evidence>
<evidence type="ECO:0000313" key="20">
    <source>
        <dbReference type="EMBL" id="CAD7652595.1"/>
    </source>
</evidence>
<evidence type="ECO:0000256" key="7">
    <source>
        <dbReference type="ARBA" id="ARBA00004603"/>
    </source>
</evidence>
<dbReference type="InterPro" id="IPR008590">
    <property type="entry name" value="TMEM_230/134"/>
</dbReference>
<keyword evidence="14 19" id="KW-0472">Membrane</keyword>
<keyword evidence="10" id="KW-0967">Endosome</keyword>
<evidence type="ECO:0000256" key="14">
    <source>
        <dbReference type="ARBA" id="ARBA00023136"/>
    </source>
</evidence>
<keyword evidence="9 19" id="KW-0812">Transmembrane</keyword>
<dbReference type="OrthoDB" id="5597044at2759"/>
<dbReference type="EMBL" id="CAJPVJ010005733">
    <property type="protein sequence ID" value="CAG2169782.1"/>
    <property type="molecule type" value="Genomic_DNA"/>
</dbReference>
<dbReference type="PANTHER" id="PTHR15664">
    <property type="entry name" value="C20ORF30 PROTEIN"/>
    <property type="match status" value="1"/>
</dbReference>
<evidence type="ECO:0000256" key="11">
    <source>
        <dbReference type="ARBA" id="ARBA00022989"/>
    </source>
</evidence>
<dbReference type="GO" id="GO:0005769">
    <property type="term" value="C:early endosome"/>
    <property type="evidence" value="ECO:0007669"/>
    <property type="project" value="UniProtKB-SubCell"/>
</dbReference>
<evidence type="ECO:0000256" key="15">
    <source>
        <dbReference type="ARBA" id="ARBA00023329"/>
    </source>
</evidence>
<feature type="transmembrane region" description="Helical" evidence="19">
    <location>
        <begin position="84"/>
        <end position="102"/>
    </location>
</feature>
<keyword evidence="13" id="KW-0333">Golgi apparatus</keyword>
<evidence type="ECO:0000256" key="12">
    <source>
        <dbReference type="ARBA" id="ARBA00023018"/>
    </source>
</evidence>
<dbReference type="InterPro" id="IPR044234">
    <property type="entry name" value="TMEM230"/>
</dbReference>
<dbReference type="Pfam" id="PF05915">
    <property type="entry name" value="TMEM_230_134"/>
    <property type="match status" value="1"/>
</dbReference>
<keyword evidence="11 19" id="KW-1133">Transmembrane helix</keyword>
<evidence type="ECO:0000256" key="16">
    <source>
        <dbReference type="ARBA" id="ARBA00024003"/>
    </source>
</evidence>
<comment type="similarity">
    <text evidence="8">Belongs to the TMEM134/TMEM230 family.</text>
</comment>
<name>A0A7R9M2Z4_9ACAR</name>
<accession>A0A7R9M2Z4</accession>
<dbReference type="GO" id="GO:0005776">
    <property type="term" value="C:autophagosome"/>
    <property type="evidence" value="ECO:0007669"/>
    <property type="project" value="UniProtKB-SubCell"/>
</dbReference>